<name>A0A8D9FSK4_9VIRU</name>
<protein>
    <submittedName>
        <fullName evidence="1">Uncharacterized protein</fullName>
    </submittedName>
</protein>
<reference evidence="1" key="1">
    <citation type="submission" date="2021-06" db="EMBL/GenBank/DDBJ databases">
        <authorList>
            <person name="Gannon L."/>
            <person name="Redgwell R T."/>
            <person name="Michniewski S."/>
            <person name="Harrison D C."/>
            <person name="Millard A."/>
        </authorList>
    </citation>
    <scope>NUCLEOTIDE SEQUENCE</scope>
</reference>
<sequence length="122" mass="14445">MTTQRSIGSGKKFVPWGKVGNLVRIKKSNSDRKRLKVWNANFTTKDQNEYYGYDPTKEITPFSIYYVREVEEFDPLKASKHYCVVEDIETGYQDIVEVWRLYGNMEGLKQKAREKRLKKLLK</sequence>
<dbReference type="EMBL" id="OU342829">
    <property type="protein sequence ID" value="CAG7581675.1"/>
    <property type="molecule type" value="Genomic_DNA"/>
</dbReference>
<gene>
    <name evidence="1" type="ORF">SLAVMIC_00969</name>
</gene>
<proteinExistence type="predicted"/>
<organism evidence="1">
    <name type="scientific">uncultured marine phage</name>
    <dbReference type="NCBI Taxonomy" id="707152"/>
    <lineage>
        <taxon>Viruses</taxon>
        <taxon>environmental samples</taxon>
    </lineage>
</organism>
<evidence type="ECO:0000313" key="1">
    <source>
        <dbReference type="EMBL" id="CAG7581675.1"/>
    </source>
</evidence>
<accession>A0A8D9FSK4</accession>